<organism evidence="4 5">
    <name type="scientific">Virgisporangium aliadipatigenens</name>
    <dbReference type="NCBI Taxonomy" id="741659"/>
    <lineage>
        <taxon>Bacteria</taxon>
        <taxon>Bacillati</taxon>
        <taxon>Actinomycetota</taxon>
        <taxon>Actinomycetes</taxon>
        <taxon>Micromonosporales</taxon>
        <taxon>Micromonosporaceae</taxon>
        <taxon>Virgisporangium</taxon>
    </lineage>
</organism>
<evidence type="ECO:0000313" key="5">
    <source>
        <dbReference type="Proteomes" id="UP000619260"/>
    </source>
</evidence>
<proteinExistence type="inferred from homology"/>
<feature type="transmembrane region" description="Helical" evidence="2">
    <location>
        <begin position="113"/>
        <end position="134"/>
    </location>
</feature>
<gene>
    <name evidence="4" type="ORF">Val02_91670</name>
</gene>
<dbReference type="Proteomes" id="UP000619260">
    <property type="component" value="Unassembled WGS sequence"/>
</dbReference>
<keyword evidence="5" id="KW-1185">Reference proteome</keyword>
<dbReference type="SUPFAM" id="SSF51735">
    <property type="entry name" value="NAD(P)-binding Rossmann-fold domains"/>
    <property type="match status" value="2"/>
</dbReference>
<comment type="caution">
    <text evidence="4">The sequence shown here is derived from an EMBL/GenBank/DDBJ whole genome shotgun (WGS) entry which is preliminary data.</text>
</comment>
<comment type="similarity">
    <text evidence="1">Belongs to the polysaccharide synthase family.</text>
</comment>
<dbReference type="PANTHER" id="PTHR43318">
    <property type="entry name" value="UDP-N-ACETYLGLUCOSAMINE 4,6-DEHYDRATASE"/>
    <property type="match status" value="1"/>
</dbReference>
<protein>
    <submittedName>
        <fullName evidence="4">dTDP-glucose 4,6-dehydratase</fullName>
    </submittedName>
</protein>
<feature type="transmembrane region" description="Helical" evidence="2">
    <location>
        <begin position="51"/>
        <end position="72"/>
    </location>
</feature>
<evidence type="ECO:0000259" key="3">
    <source>
        <dbReference type="Pfam" id="PF02719"/>
    </source>
</evidence>
<dbReference type="Pfam" id="PF02719">
    <property type="entry name" value="Polysacc_synt_2"/>
    <property type="match status" value="1"/>
</dbReference>
<evidence type="ECO:0000256" key="2">
    <source>
        <dbReference type="SAM" id="Phobius"/>
    </source>
</evidence>
<dbReference type="Pfam" id="PF13727">
    <property type="entry name" value="CoA_binding_3"/>
    <property type="match status" value="1"/>
</dbReference>
<dbReference type="CDD" id="cd05237">
    <property type="entry name" value="UDP_invert_4-6DH_SDR_e"/>
    <property type="match status" value="1"/>
</dbReference>
<feature type="domain" description="Polysaccharide biosynthesis protein CapD-like" evidence="3">
    <location>
        <begin position="292"/>
        <end position="563"/>
    </location>
</feature>
<keyword evidence="2" id="KW-0812">Transmembrane</keyword>
<feature type="transmembrane region" description="Helical" evidence="2">
    <location>
        <begin position="84"/>
        <end position="107"/>
    </location>
</feature>
<dbReference type="AlphaFoldDB" id="A0A8J3YYY0"/>
<feature type="transmembrane region" description="Helical" evidence="2">
    <location>
        <begin position="149"/>
        <end position="169"/>
    </location>
</feature>
<accession>A0A8J3YYY0</accession>
<dbReference type="InterPro" id="IPR003869">
    <property type="entry name" value="Polysac_CapD-like"/>
</dbReference>
<reference evidence="4" key="1">
    <citation type="submission" date="2021-01" db="EMBL/GenBank/DDBJ databases">
        <title>Whole genome shotgun sequence of Virgisporangium aliadipatigenens NBRC 105644.</title>
        <authorList>
            <person name="Komaki H."/>
            <person name="Tamura T."/>
        </authorList>
    </citation>
    <scope>NUCLEOTIDE SEQUENCE</scope>
    <source>
        <strain evidence="4">NBRC 105644</strain>
    </source>
</reference>
<dbReference type="InterPro" id="IPR036291">
    <property type="entry name" value="NAD(P)-bd_dom_sf"/>
</dbReference>
<dbReference type="RefSeq" id="WP_373318069.1">
    <property type="nucleotide sequence ID" value="NZ_BOPF01000072.1"/>
</dbReference>
<keyword evidence="2" id="KW-1133">Transmembrane helix</keyword>
<evidence type="ECO:0000256" key="1">
    <source>
        <dbReference type="ARBA" id="ARBA00007430"/>
    </source>
</evidence>
<dbReference type="InterPro" id="IPR051203">
    <property type="entry name" value="Polysaccharide_Synthase-Rel"/>
</dbReference>
<dbReference type="EMBL" id="BOPF01000072">
    <property type="protein sequence ID" value="GIJ52281.1"/>
    <property type="molecule type" value="Genomic_DNA"/>
</dbReference>
<dbReference type="PANTHER" id="PTHR43318:SF1">
    <property type="entry name" value="POLYSACCHARIDE BIOSYNTHESIS PROTEIN EPSC-RELATED"/>
    <property type="match status" value="1"/>
</dbReference>
<sequence length="644" mass="69207">MKAKEQRQIFSLWVRRLSQLFADTLAWQFGIFAAVITRYEMTLSPWRFADTAIVAVAAGVLHAMLGQAHYLYRGRYRYGSFEEVKALTSTVLCTAALILFADVTLFLRRPVPASAPIVGGLLALVVMFGGRYLLRRVHDLTLRPDRRDAAPVLLFGAGSAAHALVAAMMRDPRGKYLPVGLLDDDPGKRHLRVDGVPVLGGRDAIGRAVTATRAGTVIFAVANSDAGLVRDVRTKVLEAGARFKMVPSVSELLDAPISVAHVRDVQVTDLLGRHQIETDLDSIAGYLTGKRVLITGAGGSIGSELCRQVHRFRPAELIMLDRDESALHAVQLSLSGQALLDTPDLVLTDLRDARAVRAVFEQRKPQVVFHAAALKHLTLLERHPGEAVKTNILGTLNVLEAAADVERFVNISTDKAANPTSVLGYSKRITERLTAHAGGTLPGTFLNVRFGNVLGSRGSVLTAFSAQVAAGGPVTVTHPDVTRYFMTVQEAVQLVIQAAAIGRDGEALVLQMGEPVRIAQVAQQMADLGPMPVEIVYTGLRPGEKLHEELFGAGERDVRPLHPLISHVEVPPLDPAPARALDADDDPGMLTTAMRHLCDTGVRAEPTAVGTSGTPLGELSAEAAELLGLRARPVPGNVPQPVRS</sequence>
<dbReference type="Gene3D" id="3.40.50.720">
    <property type="entry name" value="NAD(P)-binding Rossmann-like Domain"/>
    <property type="match status" value="2"/>
</dbReference>
<name>A0A8J3YYY0_9ACTN</name>
<feature type="transmembrane region" description="Helical" evidence="2">
    <location>
        <begin position="20"/>
        <end position="39"/>
    </location>
</feature>
<keyword evidence="2" id="KW-0472">Membrane</keyword>
<evidence type="ECO:0000313" key="4">
    <source>
        <dbReference type="EMBL" id="GIJ52281.1"/>
    </source>
</evidence>